<dbReference type="Pfam" id="PF01418">
    <property type="entry name" value="HTH_6"/>
    <property type="match status" value="1"/>
</dbReference>
<dbReference type="InterPro" id="IPR001347">
    <property type="entry name" value="SIS_dom"/>
</dbReference>
<evidence type="ECO:0000313" key="7">
    <source>
        <dbReference type="Proteomes" id="UP000019464"/>
    </source>
</evidence>
<dbReference type="PANTHER" id="PTHR30514:SF20">
    <property type="entry name" value="TRANSCRIPTIONAL REGULATOR"/>
    <property type="match status" value="1"/>
</dbReference>
<dbReference type="PANTHER" id="PTHR30514">
    <property type="entry name" value="GLUCOKINASE"/>
    <property type="match status" value="1"/>
</dbReference>
<dbReference type="EMBL" id="AONB01000004">
    <property type="protein sequence ID" value="EXJ11858.1"/>
    <property type="molecule type" value="Genomic_DNA"/>
</dbReference>
<organism evidence="6 7">
    <name type="scientific">Nitrincola nitratireducens</name>
    <dbReference type="NCBI Taxonomy" id="1229521"/>
    <lineage>
        <taxon>Bacteria</taxon>
        <taxon>Pseudomonadati</taxon>
        <taxon>Pseudomonadota</taxon>
        <taxon>Gammaproteobacteria</taxon>
        <taxon>Oceanospirillales</taxon>
        <taxon>Oceanospirillaceae</taxon>
        <taxon>Nitrincola</taxon>
    </lineage>
</organism>
<dbReference type="PROSITE" id="PS51071">
    <property type="entry name" value="HTH_RPIR"/>
    <property type="match status" value="1"/>
</dbReference>
<dbReference type="CDD" id="cd05013">
    <property type="entry name" value="SIS_RpiR"/>
    <property type="match status" value="1"/>
</dbReference>
<keyword evidence="7" id="KW-1185">Reference proteome</keyword>
<evidence type="ECO:0000259" key="4">
    <source>
        <dbReference type="PROSITE" id="PS51071"/>
    </source>
</evidence>
<dbReference type="Gene3D" id="1.10.10.10">
    <property type="entry name" value="Winged helix-like DNA-binding domain superfamily/Winged helix DNA-binding domain"/>
    <property type="match status" value="1"/>
</dbReference>
<dbReference type="GO" id="GO:0003700">
    <property type="term" value="F:DNA-binding transcription factor activity"/>
    <property type="evidence" value="ECO:0007669"/>
    <property type="project" value="InterPro"/>
</dbReference>
<keyword evidence="2" id="KW-0238">DNA-binding</keyword>
<evidence type="ECO:0000313" key="6">
    <source>
        <dbReference type="EMBL" id="EXJ11858.1"/>
    </source>
</evidence>
<reference evidence="7" key="1">
    <citation type="submission" date="2012-11" db="EMBL/GenBank/DDBJ databases">
        <authorList>
            <person name="Singh A."/>
            <person name="Pinnaka A.K."/>
            <person name="Vaidya B."/>
        </authorList>
    </citation>
    <scope>NUCLEOTIDE SEQUENCE [LARGE SCALE GENOMIC DNA]</scope>
    <source>
        <strain evidence="7">AK23</strain>
    </source>
</reference>
<dbReference type="InterPro" id="IPR046348">
    <property type="entry name" value="SIS_dom_sf"/>
</dbReference>
<dbReference type="Proteomes" id="UP000019464">
    <property type="component" value="Unassembled WGS sequence"/>
</dbReference>
<dbReference type="AlphaFoldDB" id="W9UX97"/>
<comment type="caution">
    <text evidence="6">The sequence shown here is derived from an EMBL/GenBank/DDBJ whole genome shotgun (WGS) entry which is preliminary data.</text>
</comment>
<dbReference type="Gene3D" id="3.40.50.10490">
    <property type="entry name" value="Glucose-6-phosphate isomerase like protein, domain 1"/>
    <property type="match status" value="1"/>
</dbReference>
<accession>W9UX97</accession>
<dbReference type="InterPro" id="IPR000281">
    <property type="entry name" value="HTH_RpiR"/>
</dbReference>
<name>W9UX97_9GAMM</name>
<feature type="domain" description="SIS" evidence="5">
    <location>
        <begin position="139"/>
        <end position="280"/>
    </location>
</feature>
<feature type="domain" description="HTH rpiR-type" evidence="4">
    <location>
        <begin position="10"/>
        <end position="86"/>
    </location>
</feature>
<keyword evidence="3" id="KW-0804">Transcription</keyword>
<sequence length="280" mass="30905">MTKITATSFEDLEKQIMDEYNSLSKRLQQTARYLLENPRDIALETVAVIANNAGVTPSTLIRFSNAFGFQGFTEMQRLFKGKLIEGVPDYSERIRLVRQEYGQSDTPSPLQLLDEFSAANIASLEQLSHEIDADTLNKVLDILAAAEATHIVGVRRAFVIASYFAYALRHVDRRAYLIDGIGGMYSEQAQAIGKQDAVIAISFSPYGQETLNVANIALEKEVPLIVISDSPLSPLARHASACLIVQEAQVRSFRSLNSSLCLAQTLSIALAYRLESEKAD</sequence>
<reference evidence="6 7" key="2">
    <citation type="journal article" date="2015" name="Syst. Appl. Microbiol.">
        <title>Nitrincola nitratireducens sp. nov. isolated from a haloalkaline crater lake.</title>
        <authorList>
            <person name="Singh A."/>
            <person name="Vaidya B."/>
            <person name="Tanuku N.R."/>
            <person name="Pinnaka A.K."/>
        </authorList>
    </citation>
    <scope>NUCLEOTIDE SEQUENCE [LARGE SCALE GENOMIC DNA]</scope>
    <source>
        <strain evidence="6 7">AK23</strain>
    </source>
</reference>
<proteinExistence type="predicted"/>
<dbReference type="SUPFAM" id="SSF53697">
    <property type="entry name" value="SIS domain"/>
    <property type="match status" value="1"/>
</dbReference>
<gene>
    <name evidence="6" type="primary">ybbH_1</name>
    <name evidence="6" type="ORF">D791_01231</name>
</gene>
<dbReference type="STRING" id="1229521.D791_01231"/>
<evidence type="ECO:0000256" key="3">
    <source>
        <dbReference type="ARBA" id="ARBA00023163"/>
    </source>
</evidence>
<dbReference type="InterPro" id="IPR036388">
    <property type="entry name" value="WH-like_DNA-bd_sf"/>
</dbReference>
<dbReference type="PROSITE" id="PS51464">
    <property type="entry name" value="SIS"/>
    <property type="match status" value="1"/>
</dbReference>
<dbReference type="GO" id="GO:0003677">
    <property type="term" value="F:DNA binding"/>
    <property type="evidence" value="ECO:0007669"/>
    <property type="project" value="UniProtKB-KW"/>
</dbReference>
<dbReference type="InterPro" id="IPR035472">
    <property type="entry name" value="RpiR-like_SIS"/>
</dbReference>
<dbReference type="InterPro" id="IPR047640">
    <property type="entry name" value="RpiR-like"/>
</dbReference>
<dbReference type="GO" id="GO:0097367">
    <property type="term" value="F:carbohydrate derivative binding"/>
    <property type="evidence" value="ECO:0007669"/>
    <property type="project" value="InterPro"/>
</dbReference>
<protein>
    <submittedName>
        <fullName evidence="6">Putative HTH-type transcriptional regulator ybbH</fullName>
    </submittedName>
</protein>
<evidence type="ECO:0000259" key="5">
    <source>
        <dbReference type="PROSITE" id="PS51464"/>
    </source>
</evidence>
<evidence type="ECO:0000256" key="1">
    <source>
        <dbReference type="ARBA" id="ARBA00023015"/>
    </source>
</evidence>
<dbReference type="Pfam" id="PF01380">
    <property type="entry name" value="SIS"/>
    <property type="match status" value="1"/>
</dbReference>
<dbReference type="SUPFAM" id="SSF46689">
    <property type="entry name" value="Homeodomain-like"/>
    <property type="match status" value="1"/>
</dbReference>
<dbReference type="OrthoDB" id="9814005at2"/>
<evidence type="ECO:0000256" key="2">
    <source>
        <dbReference type="ARBA" id="ARBA00023125"/>
    </source>
</evidence>
<keyword evidence="1" id="KW-0805">Transcription regulation</keyword>
<dbReference type="RefSeq" id="WP_036508941.1">
    <property type="nucleotide sequence ID" value="NZ_AONB01000004.1"/>
</dbReference>
<dbReference type="InterPro" id="IPR009057">
    <property type="entry name" value="Homeodomain-like_sf"/>
</dbReference>
<dbReference type="PATRIC" id="fig|1229521.3.peg.1239"/>
<dbReference type="GO" id="GO:1901135">
    <property type="term" value="P:carbohydrate derivative metabolic process"/>
    <property type="evidence" value="ECO:0007669"/>
    <property type="project" value="InterPro"/>
</dbReference>